<sequence>MEELEYTSSIESTGHRSSIHRPSHRCHSTNDRI</sequence>
<reference evidence="2 3" key="1">
    <citation type="submission" date="2018-11" db="EMBL/GenBank/DDBJ databases">
        <authorList>
            <consortium name="Pathogen Informatics"/>
        </authorList>
    </citation>
    <scope>NUCLEOTIDE SEQUENCE [LARGE SCALE GENOMIC DNA]</scope>
    <source>
        <strain>Denwood</strain>
        <strain evidence="3">Zambia</strain>
    </source>
</reference>
<accession>A0A3P8CF50</accession>
<protein>
    <submittedName>
        <fullName evidence="2">Uncharacterized protein</fullName>
    </submittedName>
</protein>
<feature type="compositionally biased region" description="Polar residues" evidence="1">
    <location>
        <begin position="1"/>
        <end position="16"/>
    </location>
</feature>
<dbReference type="EMBL" id="UZAL01027298">
    <property type="protein sequence ID" value="VDP31221.1"/>
    <property type="molecule type" value="Genomic_DNA"/>
</dbReference>
<proteinExistence type="predicted"/>
<evidence type="ECO:0000256" key="1">
    <source>
        <dbReference type="SAM" id="MobiDB-lite"/>
    </source>
</evidence>
<dbReference type="Proteomes" id="UP000269396">
    <property type="component" value="Unassembled WGS sequence"/>
</dbReference>
<name>A0A3P8CF50_9TREM</name>
<gene>
    <name evidence="2" type="ORF">SMTD_LOCUS5945</name>
</gene>
<evidence type="ECO:0000313" key="3">
    <source>
        <dbReference type="Proteomes" id="UP000269396"/>
    </source>
</evidence>
<keyword evidence="3" id="KW-1185">Reference proteome</keyword>
<feature type="region of interest" description="Disordered" evidence="1">
    <location>
        <begin position="1"/>
        <end position="33"/>
    </location>
</feature>
<organism evidence="2 3">
    <name type="scientific">Schistosoma mattheei</name>
    <dbReference type="NCBI Taxonomy" id="31246"/>
    <lineage>
        <taxon>Eukaryota</taxon>
        <taxon>Metazoa</taxon>
        <taxon>Spiralia</taxon>
        <taxon>Lophotrochozoa</taxon>
        <taxon>Platyhelminthes</taxon>
        <taxon>Trematoda</taxon>
        <taxon>Digenea</taxon>
        <taxon>Strigeidida</taxon>
        <taxon>Schistosomatoidea</taxon>
        <taxon>Schistosomatidae</taxon>
        <taxon>Schistosoma</taxon>
    </lineage>
</organism>
<feature type="compositionally biased region" description="Basic residues" evidence="1">
    <location>
        <begin position="17"/>
        <end position="27"/>
    </location>
</feature>
<feature type="non-terminal residue" evidence="2">
    <location>
        <position position="33"/>
    </location>
</feature>
<evidence type="ECO:0000313" key="2">
    <source>
        <dbReference type="EMBL" id="VDP31221.1"/>
    </source>
</evidence>
<dbReference type="AlphaFoldDB" id="A0A3P8CF50"/>